<dbReference type="RefSeq" id="WP_309938206.1">
    <property type="nucleotide sequence ID" value="NZ_AP025305.1"/>
</dbReference>
<dbReference type="GO" id="GO:0004556">
    <property type="term" value="F:alpha-amylase activity"/>
    <property type="evidence" value="ECO:0007669"/>
    <property type="project" value="TreeGrafter"/>
</dbReference>
<evidence type="ECO:0000313" key="3">
    <source>
        <dbReference type="EMBL" id="MDR6238700.1"/>
    </source>
</evidence>
<accession>A0AAE3XLI1</accession>
<dbReference type="Gene3D" id="2.60.40.1180">
    <property type="entry name" value="Golgi alpha-mannosidase II"/>
    <property type="match status" value="1"/>
</dbReference>
<feature type="domain" description="Glycosyl hydrolase family 13 catalytic" evidence="2">
    <location>
        <begin position="48"/>
        <end position="502"/>
    </location>
</feature>
<keyword evidence="3" id="KW-0378">Hydrolase</keyword>
<dbReference type="Gene3D" id="3.20.20.80">
    <property type="entry name" value="Glycosidases"/>
    <property type="match status" value="2"/>
</dbReference>
<dbReference type="PANTHER" id="PTHR10357:SF205">
    <property type="entry name" value="O-GLYCOSYL HYDROLASE FAMILY 13"/>
    <property type="match status" value="1"/>
</dbReference>
<dbReference type="GO" id="GO:0009313">
    <property type="term" value="P:oligosaccharide catabolic process"/>
    <property type="evidence" value="ECO:0007669"/>
    <property type="project" value="TreeGrafter"/>
</dbReference>
<sequence>MLSQSKKILFISGLLLVFMSCNSNVAKEDKMKEQSQVEHKAQKRVIYQMMTRLFGNKETANVENGTVEENGIGKFDDITSVALDSLREMGITDVWYTGVIEHAQMEDLSEFGIAVDDPDVVKGRAGSPYAIKDYFDVDPMLANDVKNRMGEFENLVARTHDAGLRVLIDFVPNHVARSYKSDACPEGYEDFGVNDDLTKAFDVDNNFYYILGEHFQAPEGYQPLGDRHFIGKDGKFDEFPAKATGNDVFTSSPSIHDWFETIKLNYGVDYQNERKGYFEDGKGGVPDTWLKVKGILTFWADKGVDGFRCDMAEMVPVEFWNWIIPEIKKINPEIVFIAEIYNPAEYSNYIETGKFDYLYDKVDLYDTLKHIMQGKSKTDYLPEIADRLESVQPNMLRFLENHDEQRIASPDFVGDAKVALPGMVVSALWEKGPVMVYFGQEVGEPGAGSEGFGGEDGRTTIFDYWGVPDHQKWMNDGKFDGGMLSDEQKALRQYYSKLLNIAKDEQVFADGDLIDLQRFNRKNNKGYSEHLYAFVRDNGADRALVICNFSKDEGYEGTVEVDSDLINKWNAQQGVKTVDLMTGDIYQLQESQVKLALKPLQSVVLKF</sequence>
<dbReference type="SUPFAM" id="SSF51011">
    <property type="entry name" value="Glycosyl hydrolase domain"/>
    <property type="match status" value="1"/>
</dbReference>
<reference evidence="3" key="1">
    <citation type="submission" date="2023-07" db="EMBL/GenBank/DDBJ databases">
        <title>Genomic Encyclopedia of Type Strains, Phase IV (KMG-IV): sequencing the most valuable type-strain genomes for metagenomic binning, comparative biology and taxonomic classification.</title>
        <authorList>
            <person name="Goeker M."/>
        </authorList>
    </citation>
    <scope>NUCLEOTIDE SEQUENCE</scope>
    <source>
        <strain evidence="3">DSM 26174</strain>
    </source>
</reference>
<dbReference type="InterPro" id="IPR006047">
    <property type="entry name" value="GH13_cat_dom"/>
</dbReference>
<evidence type="ECO:0000259" key="2">
    <source>
        <dbReference type="SMART" id="SM00642"/>
    </source>
</evidence>
<protein>
    <submittedName>
        <fullName evidence="3">Glycosidase</fullName>
    </submittedName>
</protein>
<dbReference type="CDD" id="cd11349">
    <property type="entry name" value="AmyAc_3"/>
    <property type="match status" value="1"/>
</dbReference>
<dbReference type="Pfam" id="PF00128">
    <property type="entry name" value="Alpha-amylase"/>
    <property type="match status" value="2"/>
</dbReference>
<dbReference type="EMBL" id="JAVDQD010000002">
    <property type="protein sequence ID" value="MDR6238700.1"/>
    <property type="molecule type" value="Genomic_DNA"/>
</dbReference>
<comment type="caution">
    <text evidence="3">The sequence shown here is derived from an EMBL/GenBank/DDBJ whole genome shotgun (WGS) entry which is preliminary data.</text>
</comment>
<dbReference type="InterPro" id="IPR017853">
    <property type="entry name" value="GH"/>
</dbReference>
<keyword evidence="3" id="KW-0326">Glycosidase</keyword>
<dbReference type="PANTHER" id="PTHR10357">
    <property type="entry name" value="ALPHA-AMYLASE FAMILY MEMBER"/>
    <property type="match status" value="1"/>
</dbReference>
<evidence type="ECO:0000256" key="1">
    <source>
        <dbReference type="SAM" id="SignalP"/>
    </source>
</evidence>
<organism evidence="3 4">
    <name type="scientific">Aureibacter tunicatorum</name>
    <dbReference type="NCBI Taxonomy" id="866807"/>
    <lineage>
        <taxon>Bacteria</taxon>
        <taxon>Pseudomonadati</taxon>
        <taxon>Bacteroidota</taxon>
        <taxon>Cytophagia</taxon>
        <taxon>Cytophagales</taxon>
        <taxon>Persicobacteraceae</taxon>
        <taxon>Aureibacter</taxon>
    </lineage>
</organism>
<feature type="signal peptide" evidence="1">
    <location>
        <begin position="1"/>
        <end position="26"/>
    </location>
</feature>
<keyword evidence="4" id="KW-1185">Reference proteome</keyword>
<name>A0AAE3XLI1_9BACT</name>
<proteinExistence type="predicted"/>
<dbReference type="Proteomes" id="UP001185092">
    <property type="component" value="Unassembled WGS sequence"/>
</dbReference>
<dbReference type="SUPFAM" id="SSF51445">
    <property type="entry name" value="(Trans)glycosidases"/>
    <property type="match status" value="1"/>
</dbReference>
<gene>
    <name evidence="3" type="ORF">HNQ88_001737</name>
</gene>
<dbReference type="InterPro" id="IPR013780">
    <property type="entry name" value="Glyco_hydro_b"/>
</dbReference>
<dbReference type="SMART" id="SM00642">
    <property type="entry name" value="Aamy"/>
    <property type="match status" value="1"/>
</dbReference>
<dbReference type="PROSITE" id="PS51257">
    <property type="entry name" value="PROKAR_LIPOPROTEIN"/>
    <property type="match status" value="1"/>
</dbReference>
<dbReference type="AlphaFoldDB" id="A0AAE3XLI1"/>
<feature type="chain" id="PRO_5041996034" evidence="1">
    <location>
        <begin position="27"/>
        <end position="607"/>
    </location>
</feature>
<keyword evidence="1" id="KW-0732">Signal</keyword>
<evidence type="ECO:0000313" key="4">
    <source>
        <dbReference type="Proteomes" id="UP001185092"/>
    </source>
</evidence>